<keyword evidence="3" id="KW-1185">Reference proteome</keyword>
<organism evidence="2 3">
    <name type="scientific">Aquatica leii</name>
    <dbReference type="NCBI Taxonomy" id="1421715"/>
    <lineage>
        <taxon>Eukaryota</taxon>
        <taxon>Metazoa</taxon>
        <taxon>Ecdysozoa</taxon>
        <taxon>Arthropoda</taxon>
        <taxon>Hexapoda</taxon>
        <taxon>Insecta</taxon>
        <taxon>Pterygota</taxon>
        <taxon>Neoptera</taxon>
        <taxon>Endopterygota</taxon>
        <taxon>Coleoptera</taxon>
        <taxon>Polyphaga</taxon>
        <taxon>Elateriformia</taxon>
        <taxon>Elateroidea</taxon>
        <taxon>Lampyridae</taxon>
        <taxon>Luciolinae</taxon>
        <taxon>Aquatica</taxon>
    </lineage>
</organism>
<gene>
    <name evidence="2" type="ORF">RN001_005643</name>
</gene>
<evidence type="ECO:0000313" key="3">
    <source>
        <dbReference type="Proteomes" id="UP001353858"/>
    </source>
</evidence>
<sequence>MDKFLIKLNKTSGAINVSSATTTNLQPVNATKKSNSENGALNKNAFVPPPESESGTSHDEDENMDGYFSAAPSLPEDIAHIIARALDDDENDSNSEPSIYQYSSSSYVLSTTFSDHSSNYSEPDILIPNQNITPIRHIIHLDKNVVVNPNNNITLPQNNASSLNIDNYILQSLENKNNKKLKHRTICKFCKNNVTNFERHLERQHSNKPEVIEFSKSSKEGKAERRKIIALLRYETQFRIFVETGNSNKLPCIYCKRLVKASFLRRHYKVCVVKPINKSNQKIQHQAQSQTLLACAADTENTAAAIQLKNEVFLRIRADDIALIAKKDDLIRRYGENYLKRHKRAQIVVPCSNKIRECAKLLKETRRRTNNKLTFFDIISTCYYDIIVASAKTISRYDDTLKEYLAPNLAIHLGTTLKQMSDLCSHLILKNIVSKHFRKHI</sequence>
<proteinExistence type="predicted"/>
<evidence type="ECO:0000256" key="1">
    <source>
        <dbReference type="SAM" id="MobiDB-lite"/>
    </source>
</evidence>
<protein>
    <submittedName>
        <fullName evidence="2">Uncharacterized protein</fullName>
    </submittedName>
</protein>
<dbReference type="Proteomes" id="UP001353858">
    <property type="component" value="Unassembled WGS sequence"/>
</dbReference>
<dbReference type="PANTHER" id="PTHR33480:SF1">
    <property type="entry name" value="TYR RECOMBINASE DOMAIN-CONTAINING PROTEIN"/>
    <property type="match status" value="1"/>
</dbReference>
<comment type="caution">
    <text evidence="2">The sequence shown here is derived from an EMBL/GenBank/DDBJ whole genome shotgun (WGS) entry which is preliminary data.</text>
</comment>
<dbReference type="AlphaFoldDB" id="A0AAN7PCM9"/>
<name>A0AAN7PCM9_9COLE</name>
<dbReference type="PANTHER" id="PTHR33480">
    <property type="entry name" value="SET DOMAIN-CONTAINING PROTEIN-RELATED"/>
    <property type="match status" value="1"/>
</dbReference>
<feature type="compositionally biased region" description="Polar residues" evidence="1">
    <location>
        <begin position="29"/>
        <end position="41"/>
    </location>
</feature>
<dbReference type="EMBL" id="JARPUR010000002">
    <property type="protein sequence ID" value="KAK4882324.1"/>
    <property type="molecule type" value="Genomic_DNA"/>
</dbReference>
<evidence type="ECO:0000313" key="2">
    <source>
        <dbReference type="EMBL" id="KAK4882324.1"/>
    </source>
</evidence>
<accession>A0AAN7PCM9</accession>
<reference evidence="3" key="1">
    <citation type="submission" date="2023-01" db="EMBL/GenBank/DDBJ databases">
        <title>Key to firefly adult light organ development and bioluminescence: homeobox transcription factors regulate luciferase expression and transportation to peroxisome.</title>
        <authorList>
            <person name="Fu X."/>
        </authorList>
    </citation>
    <scope>NUCLEOTIDE SEQUENCE [LARGE SCALE GENOMIC DNA]</scope>
</reference>
<feature type="region of interest" description="Disordered" evidence="1">
    <location>
        <begin position="29"/>
        <end position="70"/>
    </location>
</feature>